<dbReference type="InterPro" id="IPR020904">
    <property type="entry name" value="Sc_DH/Rdtase_CS"/>
</dbReference>
<dbReference type="Gene3D" id="3.40.50.720">
    <property type="entry name" value="NAD(P)-binding Rossmann-like Domain"/>
    <property type="match status" value="1"/>
</dbReference>
<evidence type="ECO:0000313" key="3">
    <source>
        <dbReference type="EMBL" id="BAN20440.1"/>
    </source>
</evidence>
<dbReference type="InterPro" id="IPR057326">
    <property type="entry name" value="KR_dom"/>
</dbReference>
<name>R4WIH8_RIPPE</name>
<dbReference type="PRINTS" id="PR00081">
    <property type="entry name" value="GDHRDH"/>
</dbReference>
<protein>
    <submittedName>
        <fullName evidence="3">Short chain type dehydrogenase</fullName>
    </submittedName>
</protein>
<accession>R4WIH8</accession>
<dbReference type="AlphaFoldDB" id="R4WIH8"/>
<dbReference type="PRINTS" id="PR00080">
    <property type="entry name" value="SDRFAMILY"/>
</dbReference>
<sequence length="259" mass="27689">MEFNGKVVLITGASSGIGAAAALHFANLGADLSLTGRSSEELDKIAAKCKAINKKEPLKIIGTIEKDDFPKQLIDKTIQQFGRLDVLVNNAGTLYTGSIEKLNHEQMDKMFQVNLFAVVRLTELAVPHLEATKGNIVNVSSIVGLKSFPNILGYCMSKSALDQMTRCTALELAPKQIRVNAVNPGTIVTKIQLRSGMSQKEYDDYMETAKTTHALGRAGQPEEVASVIGFLAGSGASFITGVTIPVDGGRHAMSPVSLK</sequence>
<dbReference type="SUPFAM" id="SSF51735">
    <property type="entry name" value="NAD(P)-binding Rossmann-fold domains"/>
    <property type="match status" value="1"/>
</dbReference>
<dbReference type="InterPro" id="IPR002347">
    <property type="entry name" value="SDR_fam"/>
</dbReference>
<dbReference type="GO" id="GO:0006629">
    <property type="term" value="P:lipid metabolic process"/>
    <property type="evidence" value="ECO:0007669"/>
    <property type="project" value="UniProtKB-ARBA"/>
</dbReference>
<dbReference type="GO" id="GO:0016491">
    <property type="term" value="F:oxidoreductase activity"/>
    <property type="evidence" value="ECO:0007669"/>
    <property type="project" value="UniProtKB-KW"/>
</dbReference>
<evidence type="ECO:0000256" key="1">
    <source>
        <dbReference type="ARBA" id="ARBA00023002"/>
    </source>
</evidence>
<dbReference type="PANTHER" id="PTHR43975:SF2">
    <property type="entry name" value="EG:BACR7A4.14 PROTEIN-RELATED"/>
    <property type="match status" value="1"/>
</dbReference>
<proteinExistence type="evidence at transcript level"/>
<dbReference type="PANTHER" id="PTHR43975">
    <property type="entry name" value="ZGC:101858"/>
    <property type="match status" value="1"/>
</dbReference>
<keyword evidence="1" id="KW-0560">Oxidoreductase</keyword>
<dbReference type="SMART" id="SM00822">
    <property type="entry name" value="PKS_KR"/>
    <property type="match status" value="1"/>
</dbReference>
<feature type="domain" description="Ketoreductase" evidence="2">
    <location>
        <begin position="6"/>
        <end position="185"/>
    </location>
</feature>
<organism evidence="3">
    <name type="scientific">Riptortus pedestris</name>
    <name type="common">Bean bug</name>
    <dbReference type="NCBI Taxonomy" id="329032"/>
    <lineage>
        <taxon>Eukaryota</taxon>
        <taxon>Metazoa</taxon>
        <taxon>Ecdysozoa</taxon>
        <taxon>Arthropoda</taxon>
        <taxon>Hexapoda</taxon>
        <taxon>Insecta</taxon>
        <taxon>Pterygota</taxon>
        <taxon>Neoptera</taxon>
        <taxon>Paraneoptera</taxon>
        <taxon>Hemiptera</taxon>
        <taxon>Heteroptera</taxon>
        <taxon>Panheteroptera</taxon>
        <taxon>Pentatomomorpha</taxon>
        <taxon>Coreoidea</taxon>
        <taxon>Alydidae</taxon>
        <taxon>Riptortus</taxon>
    </lineage>
</organism>
<reference evidence="3" key="1">
    <citation type="journal article" date="2013" name="PLoS ONE">
        <title>Gene expression in gut symbiotic organ of stinkbug affected by extracellular bacterial symbiont.</title>
        <authorList>
            <person name="Futahashi R."/>
            <person name="Tanaka K."/>
            <person name="Tanahashi M."/>
            <person name="Nikoh N."/>
            <person name="Kikuchi Y."/>
            <person name="Lee B.L."/>
            <person name="Fukatsu T."/>
        </authorList>
    </citation>
    <scope>NUCLEOTIDE SEQUENCE</scope>
    <source>
        <tissue evidence="3">Midgut</tissue>
    </source>
</reference>
<dbReference type="PROSITE" id="PS00061">
    <property type="entry name" value="ADH_SHORT"/>
    <property type="match status" value="1"/>
</dbReference>
<dbReference type="Pfam" id="PF13561">
    <property type="entry name" value="adh_short_C2"/>
    <property type="match status" value="1"/>
</dbReference>
<dbReference type="EMBL" id="AK417225">
    <property type="protein sequence ID" value="BAN20440.1"/>
    <property type="molecule type" value="mRNA"/>
</dbReference>
<dbReference type="InterPro" id="IPR036291">
    <property type="entry name" value="NAD(P)-bd_dom_sf"/>
</dbReference>
<dbReference type="NCBIfam" id="NF005559">
    <property type="entry name" value="PRK07231.1"/>
    <property type="match status" value="1"/>
</dbReference>
<dbReference type="FunFam" id="3.40.50.720:FF:000084">
    <property type="entry name" value="Short-chain dehydrogenase reductase"/>
    <property type="match status" value="1"/>
</dbReference>
<evidence type="ECO:0000259" key="2">
    <source>
        <dbReference type="SMART" id="SM00822"/>
    </source>
</evidence>